<accession>A0ABN0CZG1</accession>
<dbReference type="InterPro" id="IPR022673">
    <property type="entry name" value="Hexokinase_C"/>
</dbReference>
<sequence>MNVNNLQKSMKFVYFVIQYKKEKRGSDVLMEFRSPEDWKKIAQHFYYTDIQLQRVVQRFSGHLSLAVHNQNNRLPFSKSYLPLPTGRENGVFLAVEFDGHKVRVFRVRLWGRRGYVIEKKISQTLSVALCTEGSPEPLITDAVLDCVAALIGTVAGGNYAYLLGHTFSFSVHYERSGDWRWRHWARKIGGRKKAGRAINARLYQALTRQGLENIRPAAILDDAAATLLSAAYTYDNTRLAVICGHGFDIGYFEPLLKMILTVHAGDYNEVERTSWDWEVDAASGNPGRNLFGKMVSSAYLSKIYQRTLCSYFDTETIPSFSTRAMNEVISTEYSRNGRMDMSRMWNRIILPDDVNPLRSIGAAIFVRAAQLAGAAAWGILRHLYGKADVPAQNVAVAGGIMGRVRGSLGMMEDVFRVCGEEPSTCGQESGVVPQLIQDGAAVGAAVAAALSQSAAGAQYQTSG</sequence>
<keyword evidence="5" id="KW-0547">Nucleotide-binding</keyword>
<feature type="domain" description="Hexokinase C-terminal" evidence="11">
    <location>
        <begin position="258"/>
        <end position="450"/>
    </location>
</feature>
<dbReference type="GO" id="GO:0004396">
    <property type="term" value="F:hexokinase activity"/>
    <property type="evidence" value="ECO:0007669"/>
    <property type="project" value="UniProtKB-EC"/>
</dbReference>
<comment type="pathway">
    <text evidence="1">Carbohydrate degradation.</text>
</comment>
<comment type="pathway">
    <text evidence="2">Carbohydrate metabolism.</text>
</comment>
<dbReference type="PROSITE" id="PS51748">
    <property type="entry name" value="HEXOKINASE_2"/>
    <property type="match status" value="1"/>
</dbReference>
<reference evidence="12 13" key="1">
    <citation type="submission" date="2011-04" db="EMBL/GenBank/DDBJ databases">
        <authorList>
            <person name="Harkins D.M."/>
            <person name="Madupu R."/>
            <person name="Durkin A.S."/>
            <person name="Torralba M."/>
            <person name="Methe B."/>
            <person name="Sutton G.G."/>
            <person name="Nelson K.E."/>
        </authorList>
    </citation>
    <scope>NUCLEOTIDE SEQUENCE [LARGE SCALE GENOMIC DNA]</scope>
    <source>
        <strain evidence="12 13">UPII 199-6</strain>
    </source>
</reference>
<dbReference type="InterPro" id="IPR022672">
    <property type="entry name" value="Hexokinase_N"/>
</dbReference>
<evidence type="ECO:0000259" key="11">
    <source>
        <dbReference type="Pfam" id="PF03727"/>
    </source>
</evidence>
<keyword evidence="7" id="KW-0067">ATP-binding</keyword>
<evidence type="ECO:0000256" key="6">
    <source>
        <dbReference type="ARBA" id="ARBA00022777"/>
    </source>
</evidence>
<name>A0ABN0CZG1_9FIRM</name>
<gene>
    <name evidence="12" type="ORF">HMPREF1039_0924</name>
</gene>
<dbReference type="PANTHER" id="PTHR19443">
    <property type="entry name" value="HEXOKINASE"/>
    <property type="match status" value="1"/>
</dbReference>
<keyword evidence="8" id="KW-0324">Glycolysis</keyword>
<dbReference type="PANTHER" id="PTHR19443:SF16">
    <property type="entry name" value="HEXOKINASE TYPE 1-RELATED"/>
    <property type="match status" value="1"/>
</dbReference>
<dbReference type="Pfam" id="PF03727">
    <property type="entry name" value="Hexokinase_2"/>
    <property type="match status" value="1"/>
</dbReference>
<dbReference type="EMBL" id="AFIJ01000038">
    <property type="protein sequence ID" value="EGL39403.1"/>
    <property type="molecule type" value="Genomic_DNA"/>
</dbReference>
<dbReference type="Gene3D" id="3.30.420.40">
    <property type="match status" value="1"/>
</dbReference>
<dbReference type="Gene3D" id="3.40.367.20">
    <property type="match status" value="1"/>
</dbReference>
<dbReference type="PRINTS" id="PR00475">
    <property type="entry name" value="HEXOKINASE"/>
</dbReference>
<evidence type="ECO:0000313" key="13">
    <source>
        <dbReference type="Proteomes" id="UP000004018"/>
    </source>
</evidence>
<comment type="caution">
    <text evidence="12">The sequence shown here is derived from an EMBL/GenBank/DDBJ whole genome shotgun (WGS) entry which is preliminary data.</text>
</comment>
<comment type="similarity">
    <text evidence="3">Belongs to the hexokinase family.</text>
</comment>
<feature type="domain" description="Hexokinase N-terminal" evidence="10">
    <location>
        <begin position="38"/>
        <end position="232"/>
    </location>
</feature>
<evidence type="ECO:0000256" key="8">
    <source>
        <dbReference type="ARBA" id="ARBA00023152"/>
    </source>
</evidence>
<keyword evidence="13" id="KW-1185">Reference proteome</keyword>
<dbReference type="SUPFAM" id="SSF53067">
    <property type="entry name" value="Actin-like ATPase domain"/>
    <property type="match status" value="2"/>
</dbReference>
<evidence type="ECO:0000256" key="4">
    <source>
        <dbReference type="ARBA" id="ARBA00022679"/>
    </source>
</evidence>
<evidence type="ECO:0000256" key="3">
    <source>
        <dbReference type="ARBA" id="ARBA00009225"/>
    </source>
</evidence>
<dbReference type="Pfam" id="PF00349">
    <property type="entry name" value="Hexokinase_1"/>
    <property type="match status" value="1"/>
</dbReference>
<keyword evidence="6" id="KW-0418">Kinase</keyword>
<evidence type="ECO:0000256" key="5">
    <source>
        <dbReference type="ARBA" id="ARBA00022741"/>
    </source>
</evidence>
<comment type="catalytic activity">
    <reaction evidence="9">
        <text>D-fructose + ATP = D-fructose 6-phosphate + ADP + H(+)</text>
        <dbReference type="Rhea" id="RHEA:16125"/>
        <dbReference type="ChEBI" id="CHEBI:15378"/>
        <dbReference type="ChEBI" id="CHEBI:30616"/>
        <dbReference type="ChEBI" id="CHEBI:37721"/>
        <dbReference type="ChEBI" id="CHEBI:61527"/>
        <dbReference type="ChEBI" id="CHEBI:456216"/>
        <dbReference type="EC" id="2.7.1.1"/>
    </reaction>
    <physiologicalReaction direction="left-to-right" evidence="9">
        <dbReference type="Rhea" id="RHEA:16126"/>
    </physiologicalReaction>
</comment>
<dbReference type="CDD" id="cd24000">
    <property type="entry name" value="ASKHA_NBD_HK"/>
    <property type="match status" value="1"/>
</dbReference>
<evidence type="ECO:0000256" key="9">
    <source>
        <dbReference type="ARBA" id="ARBA00047905"/>
    </source>
</evidence>
<dbReference type="Proteomes" id="UP000004018">
    <property type="component" value="Unassembled WGS sequence"/>
</dbReference>
<evidence type="ECO:0000256" key="1">
    <source>
        <dbReference type="ARBA" id="ARBA00004921"/>
    </source>
</evidence>
<evidence type="ECO:0000313" key="12">
    <source>
        <dbReference type="EMBL" id="EGL39403.1"/>
    </source>
</evidence>
<evidence type="ECO:0000256" key="7">
    <source>
        <dbReference type="ARBA" id="ARBA00022840"/>
    </source>
</evidence>
<dbReference type="InterPro" id="IPR043129">
    <property type="entry name" value="ATPase_NBD"/>
</dbReference>
<evidence type="ECO:0000256" key="2">
    <source>
        <dbReference type="ARBA" id="ARBA00005007"/>
    </source>
</evidence>
<protein>
    <submittedName>
        <fullName evidence="12">Hexokinase</fullName>
        <ecNumber evidence="12">2.7.1.1</ecNumber>
    </submittedName>
</protein>
<keyword evidence="4 12" id="KW-0808">Transferase</keyword>
<proteinExistence type="inferred from homology"/>
<organism evidence="12 13">
    <name type="scientific">Megasphaera lornae</name>
    <dbReference type="NCBI Taxonomy" id="1000568"/>
    <lineage>
        <taxon>Bacteria</taxon>
        <taxon>Bacillati</taxon>
        <taxon>Bacillota</taxon>
        <taxon>Negativicutes</taxon>
        <taxon>Veillonellales</taxon>
        <taxon>Veillonellaceae</taxon>
        <taxon>Megasphaera</taxon>
    </lineage>
</organism>
<dbReference type="InterPro" id="IPR001312">
    <property type="entry name" value="Hexokinase"/>
</dbReference>
<dbReference type="EC" id="2.7.1.1" evidence="12"/>
<evidence type="ECO:0000259" key="10">
    <source>
        <dbReference type="Pfam" id="PF00349"/>
    </source>
</evidence>